<evidence type="ECO:0000313" key="2">
    <source>
        <dbReference type="Proteomes" id="UP000299102"/>
    </source>
</evidence>
<dbReference type="Proteomes" id="UP000299102">
    <property type="component" value="Unassembled WGS sequence"/>
</dbReference>
<proteinExistence type="predicted"/>
<reference evidence="1 2" key="1">
    <citation type="journal article" date="2019" name="Commun. Biol.">
        <title>The bagworm genome reveals a unique fibroin gene that provides high tensile strength.</title>
        <authorList>
            <person name="Kono N."/>
            <person name="Nakamura H."/>
            <person name="Ohtoshi R."/>
            <person name="Tomita M."/>
            <person name="Numata K."/>
            <person name="Arakawa K."/>
        </authorList>
    </citation>
    <scope>NUCLEOTIDE SEQUENCE [LARGE SCALE GENOMIC DNA]</scope>
</reference>
<organism evidence="1 2">
    <name type="scientific">Eumeta variegata</name>
    <name type="common">Bagworm moth</name>
    <name type="synonym">Eumeta japonica</name>
    <dbReference type="NCBI Taxonomy" id="151549"/>
    <lineage>
        <taxon>Eukaryota</taxon>
        <taxon>Metazoa</taxon>
        <taxon>Ecdysozoa</taxon>
        <taxon>Arthropoda</taxon>
        <taxon>Hexapoda</taxon>
        <taxon>Insecta</taxon>
        <taxon>Pterygota</taxon>
        <taxon>Neoptera</taxon>
        <taxon>Endopterygota</taxon>
        <taxon>Lepidoptera</taxon>
        <taxon>Glossata</taxon>
        <taxon>Ditrysia</taxon>
        <taxon>Tineoidea</taxon>
        <taxon>Psychidae</taxon>
        <taxon>Oiketicinae</taxon>
        <taxon>Eumeta</taxon>
    </lineage>
</organism>
<keyword evidence="2" id="KW-1185">Reference proteome</keyword>
<protein>
    <submittedName>
        <fullName evidence="1">Uncharacterized protein</fullName>
    </submittedName>
</protein>
<comment type="caution">
    <text evidence="1">The sequence shown here is derived from an EMBL/GenBank/DDBJ whole genome shotgun (WGS) entry which is preliminary data.</text>
</comment>
<accession>A0A4C2A8U9</accession>
<evidence type="ECO:0000313" key="1">
    <source>
        <dbReference type="EMBL" id="GBP95763.1"/>
    </source>
</evidence>
<name>A0A4C2A8U9_EUMVA</name>
<dbReference type="EMBL" id="BGZK01002678">
    <property type="protein sequence ID" value="GBP95763.1"/>
    <property type="molecule type" value="Genomic_DNA"/>
</dbReference>
<sequence length="85" mass="9104">MNPFIFNSRSSPQNSDPDHGLIIGVSSDFIVRSDSGLAIPIVVFSNFGPSLVMNVKPPAPSFGEYRIGDKASIASPKLFSSSVQY</sequence>
<gene>
    <name evidence="1" type="ORF">EVAR_70976_1</name>
</gene>
<dbReference type="AlphaFoldDB" id="A0A4C2A8U9"/>